<dbReference type="SUPFAM" id="SSF53474">
    <property type="entry name" value="alpha/beta-Hydrolases"/>
    <property type="match status" value="1"/>
</dbReference>
<dbReference type="STRING" id="1081104.A0A167SZD0"/>
<dbReference type="RefSeq" id="XP_018703199.1">
    <property type="nucleotide sequence ID" value="XM_018849701.1"/>
</dbReference>
<dbReference type="Gene3D" id="3.40.50.1820">
    <property type="entry name" value="alpha/beta hydrolase"/>
    <property type="match status" value="1"/>
</dbReference>
<proteinExistence type="inferred from homology"/>
<comment type="function">
    <text evidence="7">Hydrolyzes fatty acids from S-acylated cysteine residues in proteins with a strong preference for palmitoylated G-alpha proteins over other acyl substrates. Mediates the deacylation of G-alpha proteins such as GPA1 in vivo, but has weak or no activity toward palmitoylated Ras proteins. Has weak lysophospholipase activity in vitro; however such activity may not exist in vivo.</text>
</comment>
<dbReference type="InterPro" id="IPR029058">
    <property type="entry name" value="AB_hydrolase_fold"/>
</dbReference>
<protein>
    <recommendedName>
        <fullName evidence="3">Acyl-protein thioesterase 1</fullName>
        <ecNumber evidence="2">3.1.2.22</ecNumber>
    </recommendedName>
    <alternativeName>
        <fullName evidence="8">Palmitoyl-protein hydrolase</fullName>
    </alternativeName>
</protein>
<sequence>MLTQWFDLSRTEDPAYLADRQLKGLAESAAEILAVIRDELGRVPPQNLVLGGLSQGCAMALAVLLCLDHPIGGFIGMSGFFVFESGINMVLDDDDDGDDDFDPFSGGDETRNRKSPIRAQEYERELLCLDPISEPSVQRTAHRTPFLLGHGAEDEKVPIRLGESGGSRTRRRVRCGVEAIRNPRALV</sequence>
<dbReference type="InterPro" id="IPR050565">
    <property type="entry name" value="LYPA1-2/EST-like"/>
</dbReference>
<evidence type="ECO:0000256" key="4">
    <source>
        <dbReference type="ARBA" id="ARBA00022487"/>
    </source>
</evidence>
<dbReference type="GeneID" id="30022389"/>
<evidence type="ECO:0000313" key="13">
    <source>
        <dbReference type="Proteomes" id="UP000076744"/>
    </source>
</evidence>
<evidence type="ECO:0000256" key="5">
    <source>
        <dbReference type="ARBA" id="ARBA00022801"/>
    </source>
</evidence>
<evidence type="ECO:0000256" key="2">
    <source>
        <dbReference type="ARBA" id="ARBA00012423"/>
    </source>
</evidence>
<gene>
    <name evidence="12" type="ORF">ISF_06097</name>
</gene>
<dbReference type="AlphaFoldDB" id="A0A167SZD0"/>
<evidence type="ECO:0000256" key="8">
    <source>
        <dbReference type="ARBA" id="ARBA00031195"/>
    </source>
</evidence>
<dbReference type="PANTHER" id="PTHR10655">
    <property type="entry name" value="LYSOPHOSPHOLIPASE-RELATED"/>
    <property type="match status" value="1"/>
</dbReference>
<evidence type="ECO:0000256" key="3">
    <source>
        <dbReference type="ARBA" id="ARBA00014923"/>
    </source>
</evidence>
<evidence type="ECO:0000313" key="12">
    <source>
        <dbReference type="EMBL" id="OAA60086.1"/>
    </source>
</evidence>
<evidence type="ECO:0000259" key="11">
    <source>
        <dbReference type="Pfam" id="PF02230"/>
    </source>
</evidence>
<keyword evidence="6" id="KW-0443">Lipid metabolism</keyword>
<keyword evidence="4" id="KW-0719">Serine esterase</keyword>
<feature type="region of interest" description="Disordered" evidence="10">
    <location>
        <begin position="97"/>
        <end position="116"/>
    </location>
</feature>
<dbReference type="OrthoDB" id="4870208at2759"/>
<dbReference type="GO" id="GO:0008474">
    <property type="term" value="F:palmitoyl-(protein) hydrolase activity"/>
    <property type="evidence" value="ECO:0007669"/>
    <property type="project" value="UniProtKB-EC"/>
</dbReference>
<keyword evidence="13" id="KW-1185">Reference proteome</keyword>
<keyword evidence="6" id="KW-0276">Fatty acid metabolism</keyword>
<dbReference type="GO" id="GO:0052689">
    <property type="term" value="F:carboxylic ester hydrolase activity"/>
    <property type="evidence" value="ECO:0007669"/>
    <property type="project" value="UniProtKB-KW"/>
</dbReference>
<accession>A0A167SZD0</accession>
<evidence type="ECO:0000256" key="9">
    <source>
        <dbReference type="ARBA" id="ARBA00047337"/>
    </source>
</evidence>
<dbReference type="Proteomes" id="UP000076744">
    <property type="component" value="Unassembled WGS sequence"/>
</dbReference>
<reference evidence="12 13" key="1">
    <citation type="journal article" date="2016" name="Genome Biol. Evol.">
        <title>Divergent and convergent evolution of fungal pathogenicity.</title>
        <authorList>
            <person name="Shang Y."/>
            <person name="Xiao G."/>
            <person name="Zheng P."/>
            <person name="Cen K."/>
            <person name="Zhan S."/>
            <person name="Wang C."/>
        </authorList>
    </citation>
    <scope>NUCLEOTIDE SEQUENCE [LARGE SCALE GENOMIC DNA]</scope>
    <source>
        <strain evidence="12 13">ARSEF 2679</strain>
    </source>
</reference>
<name>A0A167SZD0_CORFA</name>
<dbReference type="EC" id="3.1.2.22" evidence="2"/>
<evidence type="ECO:0000256" key="6">
    <source>
        <dbReference type="ARBA" id="ARBA00022832"/>
    </source>
</evidence>
<dbReference type="GO" id="GO:0006631">
    <property type="term" value="P:fatty acid metabolic process"/>
    <property type="evidence" value="ECO:0007669"/>
    <property type="project" value="UniProtKB-KW"/>
</dbReference>
<dbReference type="InterPro" id="IPR003140">
    <property type="entry name" value="PLipase/COase/thioEstase"/>
</dbReference>
<evidence type="ECO:0000256" key="7">
    <source>
        <dbReference type="ARBA" id="ARBA00029392"/>
    </source>
</evidence>
<dbReference type="GO" id="GO:0005737">
    <property type="term" value="C:cytoplasm"/>
    <property type="evidence" value="ECO:0007669"/>
    <property type="project" value="TreeGrafter"/>
</dbReference>
<dbReference type="PANTHER" id="PTHR10655:SF17">
    <property type="entry name" value="LYSOPHOSPHOLIPASE-LIKE PROTEIN 1"/>
    <property type="match status" value="1"/>
</dbReference>
<dbReference type="EMBL" id="AZHB01000015">
    <property type="protein sequence ID" value="OAA60086.1"/>
    <property type="molecule type" value="Genomic_DNA"/>
</dbReference>
<comment type="catalytic activity">
    <reaction evidence="9">
        <text>S-hexadecanoyl-L-cysteinyl-[protein] + H2O = L-cysteinyl-[protein] + hexadecanoate + H(+)</text>
        <dbReference type="Rhea" id="RHEA:19233"/>
        <dbReference type="Rhea" id="RHEA-COMP:10131"/>
        <dbReference type="Rhea" id="RHEA-COMP:11032"/>
        <dbReference type="ChEBI" id="CHEBI:7896"/>
        <dbReference type="ChEBI" id="CHEBI:15377"/>
        <dbReference type="ChEBI" id="CHEBI:15378"/>
        <dbReference type="ChEBI" id="CHEBI:29950"/>
        <dbReference type="ChEBI" id="CHEBI:74151"/>
        <dbReference type="EC" id="3.1.2.22"/>
    </reaction>
</comment>
<feature type="domain" description="Phospholipase/carboxylesterase/thioesterase" evidence="11">
    <location>
        <begin position="3"/>
        <end position="85"/>
    </location>
</feature>
<keyword evidence="5" id="KW-0378">Hydrolase</keyword>
<comment type="similarity">
    <text evidence="1">Belongs to the AB hydrolase superfamily. AB hydrolase 2 family.</text>
</comment>
<organism evidence="12 13">
    <name type="scientific">Cordyceps fumosorosea (strain ARSEF 2679)</name>
    <name type="common">Isaria fumosorosea</name>
    <dbReference type="NCBI Taxonomy" id="1081104"/>
    <lineage>
        <taxon>Eukaryota</taxon>
        <taxon>Fungi</taxon>
        <taxon>Dikarya</taxon>
        <taxon>Ascomycota</taxon>
        <taxon>Pezizomycotina</taxon>
        <taxon>Sordariomycetes</taxon>
        <taxon>Hypocreomycetidae</taxon>
        <taxon>Hypocreales</taxon>
        <taxon>Cordycipitaceae</taxon>
        <taxon>Cordyceps</taxon>
    </lineage>
</organism>
<evidence type="ECO:0000256" key="1">
    <source>
        <dbReference type="ARBA" id="ARBA00006499"/>
    </source>
</evidence>
<dbReference type="Pfam" id="PF02230">
    <property type="entry name" value="Abhydrolase_2"/>
    <property type="match status" value="1"/>
</dbReference>
<evidence type="ECO:0000256" key="10">
    <source>
        <dbReference type="SAM" id="MobiDB-lite"/>
    </source>
</evidence>
<comment type="caution">
    <text evidence="12">The sequence shown here is derived from an EMBL/GenBank/DDBJ whole genome shotgun (WGS) entry which is preliminary data.</text>
</comment>